<dbReference type="Gene3D" id="2.60.40.790">
    <property type="match status" value="1"/>
</dbReference>
<evidence type="ECO:0000256" key="4">
    <source>
        <dbReference type="ARBA" id="ARBA00022490"/>
    </source>
</evidence>
<proteinExistence type="predicted"/>
<evidence type="ECO:0000256" key="2">
    <source>
        <dbReference type="ARBA" id="ARBA00004496"/>
    </source>
</evidence>
<dbReference type="GO" id="GO:0005737">
    <property type="term" value="C:cytoplasm"/>
    <property type="evidence" value="ECO:0007669"/>
    <property type="project" value="UniProtKB-SubCell"/>
</dbReference>
<dbReference type="PROSITE" id="PS51203">
    <property type="entry name" value="CS"/>
    <property type="match status" value="1"/>
</dbReference>
<protein>
    <recommendedName>
        <fullName evidence="3">NudC domain-containing protein 1</fullName>
    </recommendedName>
</protein>
<dbReference type="PANTHER" id="PTHR21664:SF1">
    <property type="entry name" value="NUDC DOMAIN-CONTAINING PROTEIN 1"/>
    <property type="match status" value="1"/>
</dbReference>
<dbReference type="CDD" id="cd06467">
    <property type="entry name" value="p23_NUDC_like"/>
    <property type="match status" value="1"/>
</dbReference>
<name>A0A165TQD5_9APHY</name>
<dbReference type="Pfam" id="PF04969">
    <property type="entry name" value="CS"/>
    <property type="match status" value="1"/>
</dbReference>
<dbReference type="PANTHER" id="PTHR21664">
    <property type="entry name" value="CHRONIC MYELOGENOUS LEUKEMIA TUMOR ANTIGEN 66"/>
    <property type="match status" value="1"/>
</dbReference>
<dbReference type="InterPro" id="IPR037895">
    <property type="entry name" value="NUDCD1"/>
</dbReference>
<sequence length="664" mass="71204">MANFKPNRALLNPRFEGYKLSPILQEQAVSHYGLQYRPSQMNVSGRSHVTFQEVQSRISHNHLALCTQDGSAAYVDEELRVVSVKLSEAALEPGLRLLYELPKPIISPEADPPQREYPSVGFLDASSIFVSDGHGTLYALTIPNAGPAELVGTFELAIPATYGSSRSAVPFRIHHVAQTAPDTAIVVLSSKHYPSAAATSSDVTSSGTRPHPKSPEFDVWAARFTLPMTPVPDQTRALDILWHRRGDDVPIYTFYDALQRAFMLVGASYRTIDAGPDPLYTPTPDELAPIPRANENLDGTPAPPSNALQKPPPYSWTQTPDSVTIAIPLPSSTPTDAIKIAFSLRTLTVLVRDAGSGDTPSAVPLPRYDMKPLWDHVQPSTSMWTFDRAAERRYGVLTLHLDKAHEGTRWPQVFAAAGATAPALGSKTGVADEEEEVPETLDPSELYAIREALEKYTAALQSGEDASGLGLGRGVPSLAKDEMDDELDVSVGRSACVTWVGADGTAAVGYDDDAPLEVLSTPFPGTDGADADRPSLVVKNGIDGVVYELGAANSAEQRPEWKHTSTYSALAFVLASKRDTRFTFHVSSRAVLAFESGSSDLGGNVYIYRGAPAKEKWAKQAVLKAGGGTAGALLGIGLVTAGPNAEPVILCLCEGELILLRNVL</sequence>
<evidence type="ECO:0000259" key="7">
    <source>
        <dbReference type="PROSITE" id="PS51203"/>
    </source>
</evidence>
<evidence type="ECO:0000256" key="1">
    <source>
        <dbReference type="ARBA" id="ARBA00004123"/>
    </source>
</evidence>
<organism evidence="8 9">
    <name type="scientific">Daedalea quercina L-15889</name>
    <dbReference type="NCBI Taxonomy" id="1314783"/>
    <lineage>
        <taxon>Eukaryota</taxon>
        <taxon>Fungi</taxon>
        <taxon>Dikarya</taxon>
        <taxon>Basidiomycota</taxon>
        <taxon>Agaricomycotina</taxon>
        <taxon>Agaricomycetes</taxon>
        <taxon>Polyporales</taxon>
        <taxon>Fomitopsis</taxon>
    </lineage>
</organism>
<dbReference type="InterPro" id="IPR008978">
    <property type="entry name" value="HSP20-like_chaperone"/>
</dbReference>
<keyword evidence="4" id="KW-0963">Cytoplasm</keyword>
<dbReference type="STRING" id="1314783.A0A165TQD5"/>
<evidence type="ECO:0000313" key="9">
    <source>
        <dbReference type="Proteomes" id="UP000076727"/>
    </source>
</evidence>
<dbReference type="Proteomes" id="UP000076727">
    <property type="component" value="Unassembled WGS sequence"/>
</dbReference>
<dbReference type="OrthoDB" id="428655at2759"/>
<comment type="subcellular location">
    <subcellularLocation>
        <location evidence="2">Cytoplasm</location>
    </subcellularLocation>
    <subcellularLocation>
        <location evidence="1">Nucleus</location>
    </subcellularLocation>
</comment>
<evidence type="ECO:0000313" key="8">
    <source>
        <dbReference type="EMBL" id="KZT73786.1"/>
    </source>
</evidence>
<feature type="domain" description="CS" evidence="7">
    <location>
        <begin position="309"/>
        <end position="414"/>
    </location>
</feature>
<keyword evidence="9" id="KW-1185">Reference proteome</keyword>
<evidence type="ECO:0000256" key="5">
    <source>
        <dbReference type="ARBA" id="ARBA00023242"/>
    </source>
</evidence>
<dbReference type="AlphaFoldDB" id="A0A165TQD5"/>
<gene>
    <name evidence="8" type="ORF">DAEQUDRAFT_354264</name>
</gene>
<dbReference type="GO" id="GO:0005634">
    <property type="term" value="C:nucleus"/>
    <property type="evidence" value="ECO:0007669"/>
    <property type="project" value="UniProtKB-SubCell"/>
</dbReference>
<feature type="region of interest" description="Disordered" evidence="6">
    <location>
        <begin position="278"/>
        <end position="311"/>
    </location>
</feature>
<accession>A0A165TQD5</accession>
<evidence type="ECO:0000256" key="6">
    <source>
        <dbReference type="SAM" id="MobiDB-lite"/>
    </source>
</evidence>
<dbReference type="EMBL" id="KV429035">
    <property type="protein sequence ID" value="KZT73786.1"/>
    <property type="molecule type" value="Genomic_DNA"/>
</dbReference>
<reference evidence="8 9" key="1">
    <citation type="journal article" date="2016" name="Mol. Biol. Evol.">
        <title>Comparative Genomics of Early-Diverging Mushroom-Forming Fungi Provides Insights into the Origins of Lignocellulose Decay Capabilities.</title>
        <authorList>
            <person name="Nagy L.G."/>
            <person name="Riley R."/>
            <person name="Tritt A."/>
            <person name="Adam C."/>
            <person name="Daum C."/>
            <person name="Floudas D."/>
            <person name="Sun H."/>
            <person name="Yadav J.S."/>
            <person name="Pangilinan J."/>
            <person name="Larsson K.H."/>
            <person name="Matsuura K."/>
            <person name="Barry K."/>
            <person name="Labutti K."/>
            <person name="Kuo R."/>
            <person name="Ohm R.A."/>
            <person name="Bhattacharya S.S."/>
            <person name="Shirouzu T."/>
            <person name="Yoshinaga Y."/>
            <person name="Martin F.M."/>
            <person name="Grigoriev I.V."/>
            <person name="Hibbett D.S."/>
        </authorList>
    </citation>
    <scope>NUCLEOTIDE SEQUENCE [LARGE SCALE GENOMIC DNA]</scope>
    <source>
        <strain evidence="8 9">L-15889</strain>
    </source>
</reference>
<keyword evidence="5" id="KW-0539">Nucleus</keyword>
<evidence type="ECO:0000256" key="3">
    <source>
        <dbReference type="ARBA" id="ARBA00018915"/>
    </source>
</evidence>
<dbReference type="InterPro" id="IPR007052">
    <property type="entry name" value="CS_dom"/>
</dbReference>
<dbReference type="SUPFAM" id="SSF49764">
    <property type="entry name" value="HSP20-like chaperones"/>
    <property type="match status" value="1"/>
</dbReference>